<dbReference type="HOGENOM" id="CLU_179014_0_0_2"/>
<gene>
    <name evidence="1" type="ORF">MSSIH_2411</name>
</gene>
<accession>A0A0E3LB39</accession>
<organism evidence="1 2">
    <name type="scientific">Methanosarcina siciliae HI350</name>
    <dbReference type="NCBI Taxonomy" id="1434119"/>
    <lineage>
        <taxon>Archaea</taxon>
        <taxon>Methanobacteriati</taxon>
        <taxon>Methanobacteriota</taxon>
        <taxon>Stenosarchaea group</taxon>
        <taxon>Methanomicrobia</taxon>
        <taxon>Methanosarcinales</taxon>
        <taxon>Methanosarcinaceae</taxon>
        <taxon>Methanosarcina</taxon>
    </lineage>
</organism>
<evidence type="ECO:0000313" key="2">
    <source>
        <dbReference type="Proteomes" id="UP000033092"/>
    </source>
</evidence>
<dbReference type="KEGG" id="msz:MSSIH_2411"/>
<proteinExistence type="predicted"/>
<sequence>MMIKNSISEKYMDIDMQKEDELEAYINSEKEPSEAEAIKKDHVMMGKVALNSERRKLVRIVGFSGIKKEELKEKSGLNDFMYKYHMDLLLKEGILKDEGGKYHLTDPQGITVHESGLRI</sequence>
<name>A0A0E3LB39_9EURY</name>
<dbReference type="Gene3D" id="1.10.10.10">
    <property type="entry name" value="Winged helix-like DNA-binding domain superfamily/Winged helix DNA-binding domain"/>
    <property type="match status" value="1"/>
</dbReference>
<dbReference type="InterPro" id="IPR036388">
    <property type="entry name" value="WH-like_DNA-bd_sf"/>
</dbReference>
<reference evidence="1 2" key="1">
    <citation type="submission" date="2014-07" db="EMBL/GenBank/DDBJ databases">
        <title>Methanogenic archaea and the global carbon cycle.</title>
        <authorList>
            <person name="Henriksen J.R."/>
            <person name="Luke J."/>
            <person name="Reinhart S."/>
            <person name="Benedict M.N."/>
            <person name="Youngblut N.D."/>
            <person name="Metcalf M.E."/>
            <person name="Whitaker R.J."/>
            <person name="Metcalf W.W."/>
        </authorList>
    </citation>
    <scope>NUCLEOTIDE SEQUENCE [LARGE SCALE GENOMIC DNA]</scope>
    <source>
        <strain evidence="1 2">HI350</strain>
    </source>
</reference>
<dbReference type="PATRIC" id="fig|1434119.4.peg.3167"/>
<dbReference type="Proteomes" id="UP000033092">
    <property type="component" value="Chromosome"/>
</dbReference>
<dbReference type="EMBL" id="CP009507">
    <property type="protein sequence ID" value="AKB33101.1"/>
    <property type="molecule type" value="Genomic_DNA"/>
</dbReference>
<dbReference type="RefSeq" id="WP_261788825.1">
    <property type="nucleotide sequence ID" value="NZ_CP009507.1"/>
</dbReference>
<dbReference type="AlphaFoldDB" id="A0A0E3LB39"/>
<dbReference type="GeneID" id="41606538"/>
<evidence type="ECO:0008006" key="3">
    <source>
        <dbReference type="Google" id="ProtNLM"/>
    </source>
</evidence>
<protein>
    <recommendedName>
        <fullName evidence="3">Transcriptional regulator</fullName>
    </recommendedName>
</protein>
<evidence type="ECO:0000313" key="1">
    <source>
        <dbReference type="EMBL" id="AKB33101.1"/>
    </source>
</evidence>